<reference evidence="1 3" key="1">
    <citation type="submission" date="2019-10" db="EMBL/GenBank/DDBJ databases">
        <title>Evaluation of single-gene subtyping targets for Pseudomonas.</title>
        <authorList>
            <person name="Reichler S.J."/>
            <person name="Orsi R.H."/>
            <person name="Wiedmann M."/>
            <person name="Martin N.H."/>
            <person name="Murphy S.I."/>
        </authorList>
    </citation>
    <scope>NUCLEOTIDE SEQUENCE</scope>
    <source>
        <strain evidence="2 3">FSL R10-1594</strain>
        <strain evidence="1">FSL R10-2339</strain>
    </source>
</reference>
<accession>A0A6A7Z0J6</accession>
<evidence type="ECO:0000313" key="2">
    <source>
        <dbReference type="EMBL" id="MQU19280.1"/>
    </source>
</evidence>
<dbReference type="Proteomes" id="UP000443000">
    <property type="component" value="Unassembled WGS sequence"/>
</dbReference>
<sequence>MMSLALDDVFKGVPKVFSVVSAAKSRLAIGAVFIPVALSMAGCGQSWDGRYEAVGYRPGEVVLEVKGSTAVRSRFQYGSLSFSREFSVEQKSDKVIFSLKGGDNATYVYAQAADDRGLKCISDSCDSMFSPLSTEWVLVDKK</sequence>
<organism evidence="1">
    <name type="scientific">Pseudomonas helleri</name>
    <dbReference type="NCBI Taxonomy" id="1608996"/>
    <lineage>
        <taxon>Bacteria</taxon>
        <taxon>Pseudomonadati</taxon>
        <taxon>Pseudomonadota</taxon>
        <taxon>Gammaproteobacteria</taxon>
        <taxon>Pseudomonadales</taxon>
        <taxon>Pseudomonadaceae</taxon>
        <taxon>Pseudomonas</taxon>
    </lineage>
</organism>
<comment type="caution">
    <text evidence="1">The sequence shown here is derived from an EMBL/GenBank/DDBJ whole genome shotgun (WGS) entry which is preliminary data.</text>
</comment>
<dbReference type="RefSeq" id="WP_153387308.1">
    <property type="nucleotide sequence ID" value="NZ_JBITTT010000031.1"/>
</dbReference>
<protein>
    <submittedName>
        <fullName evidence="1">Uncharacterized protein</fullName>
    </submittedName>
</protein>
<name>A0A6A7Z0J6_9PSED</name>
<dbReference type="EMBL" id="WIVT01000052">
    <property type="protein sequence ID" value="MQU19280.1"/>
    <property type="molecule type" value="Genomic_DNA"/>
</dbReference>
<evidence type="ECO:0000313" key="1">
    <source>
        <dbReference type="EMBL" id="MQT82744.1"/>
    </source>
</evidence>
<evidence type="ECO:0000313" key="3">
    <source>
        <dbReference type="Proteomes" id="UP000443000"/>
    </source>
</evidence>
<dbReference type="EMBL" id="WIWC01000062">
    <property type="protein sequence ID" value="MQT82744.1"/>
    <property type="molecule type" value="Genomic_DNA"/>
</dbReference>
<proteinExistence type="predicted"/>
<dbReference type="AlphaFoldDB" id="A0A6A7Z0J6"/>
<gene>
    <name evidence="2" type="ORF">GHN41_22965</name>
    <name evidence="1" type="ORF">GHN86_22155</name>
</gene>